<keyword evidence="2" id="KW-1185">Reference proteome</keyword>
<protein>
    <submittedName>
        <fullName evidence="1">Uncharacterized protein</fullName>
    </submittedName>
</protein>
<comment type="caution">
    <text evidence="1">The sequence shown here is derived from an EMBL/GenBank/DDBJ whole genome shotgun (WGS) entry which is preliminary data.</text>
</comment>
<evidence type="ECO:0000313" key="1">
    <source>
        <dbReference type="EMBL" id="RIA80531.1"/>
    </source>
</evidence>
<dbReference type="AlphaFoldDB" id="A0A397SCS9"/>
<dbReference type="STRING" id="658196.A0A397SCS9"/>
<dbReference type="OrthoDB" id="2400221at2759"/>
<sequence>NIEFEIYINLSKWLIQLCHNNDSLFKLWSDVLFHNNSIDKSILKSFIEQIQKNISNDDAIALEIHFKRIPKSCQNDVNEVFRNHSLFLLRNPIVKWTDLKISAIKNLIQNDDLNWQREDIIQSLEIISQSGSLELLYLFPEILDNWFNRDFSDTKGKKLPTISKDWFTFLLNKLETNNTNKSLFVFSVFQQLERLYPLLGHRKNIWQNLTNVAADRMKACSESQIFGVIKFVVQIKEREVKELFSDIIVRILNINIQQINDQLINRIFLICNCKGKTLEVPNALQDKLTMSNASGQHLNIIKSKEFWIIVFNATGNVEKLHANSYVQSTQMLIIELNRLFLERTINMKLLQQLLEYPDEQLFQYFDKTIGSLDNVIISQDKIAELRKLHDNYQHQFEMIVKFFDKFCSVVQVTDRNDYIQNIQNSELKQLVESNYLENTFGSLRCCYKYYQSQVFQNIFEACIKEDYAATKVEYIVQKLIPIVFEKYNSMCKQLKEWEKLKCSDVSLFWKNVTDVNAELDLMEGYKFSENKHLVRSLDNFSRFPLWIERLTQFEIVVKIFKIPHNEDDWLSKSIRILSDKSLIKLRKLDNFFDYLDRKFSNDNQDCWKLIEEISNAKVFMSFLKKFGKNDVRNLINTVNDNSDENLINLIQADVAASLTQVKQSLLNNNKIESIARLLDELVRLIKMNHTLGEKIALCNSRNITLQIMYNYIQNHEEDTWEKIKNSMLNGTFTFTHDEQKILDKNLGNWVKKMSTLVGVNQLTQLRNNFTRKDLFIGFNKDKTLQSLIINVIKTNFEANNEEILEKCKECLIATASSDGIVRAERSALDRDEVDRWKHVYFHQQHHDSIYDYFDALLSQEVLADPKGHLVIVKTFSDIDIDVNSCLQDLTKCQVNKLSTFRTEAQILKWVKHFWLESNDHMLILQCDIKDIYTIKLVRFIEEFRNDFIKMKDQMEHDMPMKHSCIIFHINRNEGSVLASNFIFDWKQVVIESLDQKTIPLHNLLDNSLYDIVNSDYFKKIVNSTMPFEKILEDELLWCFSCIRYQFPNEIYIRTLYKEILNDASFIQCIKTKTLKWIFKNCKDWQFELKYYIHSKNYQH</sequence>
<reference evidence="1 2" key="1">
    <citation type="submission" date="2018-06" db="EMBL/GenBank/DDBJ databases">
        <title>Comparative genomics reveals the genomic features of Rhizophagus irregularis, R. cerebriforme, R. diaphanum and Gigaspora rosea, and their symbiotic lifestyle signature.</title>
        <authorList>
            <person name="Morin E."/>
            <person name="San Clemente H."/>
            <person name="Chen E.C.H."/>
            <person name="De La Providencia I."/>
            <person name="Hainaut M."/>
            <person name="Kuo A."/>
            <person name="Kohler A."/>
            <person name="Murat C."/>
            <person name="Tang N."/>
            <person name="Roy S."/>
            <person name="Loubradou J."/>
            <person name="Henrissat B."/>
            <person name="Grigoriev I.V."/>
            <person name="Corradi N."/>
            <person name="Roux C."/>
            <person name="Martin F.M."/>
        </authorList>
    </citation>
    <scope>NUCLEOTIDE SEQUENCE [LARGE SCALE GENOMIC DNA]</scope>
    <source>
        <strain evidence="1 2">DAOM 227022</strain>
    </source>
</reference>
<proteinExistence type="predicted"/>
<evidence type="ECO:0000313" key="2">
    <source>
        <dbReference type="Proteomes" id="UP000265703"/>
    </source>
</evidence>
<dbReference type="EMBL" id="QKYT01000949">
    <property type="protein sequence ID" value="RIA80531.1"/>
    <property type="molecule type" value="Genomic_DNA"/>
</dbReference>
<organism evidence="1 2">
    <name type="scientific">Glomus cerebriforme</name>
    <dbReference type="NCBI Taxonomy" id="658196"/>
    <lineage>
        <taxon>Eukaryota</taxon>
        <taxon>Fungi</taxon>
        <taxon>Fungi incertae sedis</taxon>
        <taxon>Mucoromycota</taxon>
        <taxon>Glomeromycotina</taxon>
        <taxon>Glomeromycetes</taxon>
        <taxon>Glomerales</taxon>
        <taxon>Glomeraceae</taxon>
        <taxon>Glomus</taxon>
    </lineage>
</organism>
<name>A0A397SCS9_9GLOM</name>
<gene>
    <name evidence="1" type="ORF">C1645_838539</name>
</gene>
<accession>A0A397SCS9</accession>
<feature type="non-terminal residue" evidence="1">
    <location>
        <position position="1"/>
    </location>
</feature>
<dbReference type="Proteomes" id="UP000265703">
    <property type="component" value="Unassembled WGS sequence"/>
</dbReference>